<protein>
    <recommendedName>
        <fullName evidence="2">Antitoxin</fullName>
    </recommendedName>
</protein>
<proteinExistence type="inferred from homology"/>
<evidence type="ECO:0000256" key="1">
    <source>
        <dbReference type="ARBA" id="ARBA00009981"/>
    </source>
</evidence>
<sequence length="80" mass="8955">MDRISISEARTHLCAIIRHVEAGESVEITRRGKVVVVIRPVDRPKQPVDVAAPDALTADMTIQTVSAGHLIRQMRDTHRY</sequence>
<evidence type="ECO:0000256" key="2">
    <source>
        <dbReference type="RuleBase" id="RU362080"/>
    </source>
</evidence>
<gene>
    <name evidence="3" type="ORF">GCM10011395_29540</name>
</gene>
<reference evidence="4" key="1">
    <citation type="journal article" date="2019" name="Int. J. Syst. Evol. Microbiol.">
        <title>The Global Catalogue of Microorganisms (GCM) 10K type strain sequencing project: providing services to taxonomists for standard genome sequencing and annotation.</title>
        <authorList>
            <consortium name="The Broad Institute Genomics Platform"/>
            <consortium name="The Broad Institute Genome Sequencing Center for Infectious Disease"/>
            <person name="Wu L."/>
            <person name="Ma J."/>
        </authorList>
    </citation>
    <scope>NUCLEOTIDE SEQUENCE [LARGE SCALE GENOMIC DNA]</scope>
    <source>
        <strain evidence="4">CGMCC 1.10106</strain>
    </source>
</reference>
<comment type="function">
    <text evidence="2">Antitoxin component of a type II toxin-antitoxin (TA) system.</text>
</comment>
<dbReference type="EMBL" id="BMDW01000021">
    <property type="protein sequence ID" value="GGA57196.1"/>
    <property type="molecule type" value="Genomic_DNA"/>
</dbReference>
<dbReference type="Gene3D" id="3.40.1620.10">
    <property type="entry name" value="YefM-like domain"/>
    <property type="match status" value="1"/>
</dbReference>
<evidence type="ECO:0000313" key="3">
    <source>
        <dbReference type="EMBL" id="GGA57196.1"/>
    </source>
</evidence>
<dbReference type="Pfam" id="PF02604">
    <property type="entry name" value="PhdYeFM_antitox"/>
    <property type="match status" value="1"/>
</dbReference>
<dbReference type="InterPro" id="IPR006442">
    <property type="entry name" value="Antitoxin_Phd/YefM"/>
</dbReference>
<keyword evidence="4" id="KW-1185">Reference proteome</keyword>
<accession>A0ABQ1H362</accession>
<dbReference type="Proteomes" id="UP000618591">
    <property type="component" value="Unassembled WGS sequence"/>
</dbReference>
<dbReference type="SUPFAM" id="SSF143120">
    <property type="entry name" value="YefM-like"/>
    <property type="match status" value="1"/>
</dbReference>
<dbReference type="NCBIfam" id="TIGR01552">
    <property type="entry name" value="phd_fam"/>
    <property type="match status" value="1"/>
</dbReference>
<comment type="caution">
    <text evidence="3">The sequence shown here is derived from an EMBL/GenBank/DDBJ whole genome shotgun (WGS) entry which is preliminary data.</text>
</comment>
<dbReference type="InterPro" id="IPR036165">
    <property type="entry name" value="YefM-like_sf"/>
</dbReference>
<comment type="similarity">
    <text evidence="1 2">Belongs to the phD/YefM antitoxin family.</text>
</comment>
<dbReference type="RefSeq" id="WP_188448834.1">
    <property type="nucleotide sequence ID" value="NZ_BMDW01000021.1"/>
</dbReference>
<evidence type="ECO:0000313" key="4">
    <source>
        <dbReference type="Proteomes" id="UP000618591"/>
    </source>
</evidence>
<name>A0ABQ1H362_9SPHN</name>
<organism evidence="3 4">
    <name type="scientific">Sphingomonas psychrolutea</name>
    <dbReference type="NCBI Taxonomy" id="1259676"/>
    <lineage>
        <taxon>Bacteria</taxon>
        <taxon>Pseudomonadati</taxon>
        <taxon>Pseudomonadota</taxon>
        <taxon>Alphaproteobacteria</taxon>
        <taxon>Sphingomonadales</taxon>
        <taxon>Sphingomonadaceae</taxon>
        <taxon>Sphingomonas</taxon>
    </lineage>
</organism>